<dbReference type="RefSeq" id="XP_023678381.1">
    <property type="nucleotide sequence ID" value="XM_023822613.2"/>
</dbReference>
<keyword evidence="5 6" id="KW-0472">Membrane</keyword>
<keyword evidence="3 6" id="KW-0812">Transmembrane</keyword>
<dbReference type="AlphaFoldDB" id="A0A3B3SBD9"/>
<dbReference type="Ensembl" id="ENSPKIT00000008093.1">
    <property type="protein sequence ID" value="ENSPKIP00000027326.1"/>
    <property type="gene ID" value="ENSPKIG00000009437.1"/>
</dbReference>
<dbReference type="PANTHER" id="PTHR21324:SF13">
    <property type="entry name" value="SI:DKEY-228D14.5"/>
    <property type="match status" value="1"/>
</dbReference>
<dbReference type="Pfam" id="PF10277">
    <property type="entry name" value="Frag1"/>
    <property type="match status" value="1"/>
</dbReference>
<comment type="subcellular location">
    <subcellularLocation>
        <location evidence="1">Endomembrane system</location>
        <topology evidence="1">Multi-pass membrane protein</topology>
    </subcellularLocation>
</comment>
<dbReference type="PANTHER" id="PTHR21324">
    <property type="entry name" value="FASTING-INDUCIBLE INTEGRAL MEMBRANE PROTEIN TM6P1-RELATED"/>
    <property type="match status" value="1"/>
</dbReference>
<keyword evidence="4 6" id="KW-1133">Transmembrane helix</keyword>
<evidence type="ECO:0000313" key="9">
    <source>
        <dbReference type="Proteomes" id="UP000261540"/>
    </source>
</evidence>
<dbReference type="KEGG" id="pki:111849590"/>
<evidence type="ECO:0000313" key="8">
    <source>
        <dbReference type="Ensembl" id="ENSPKIP00000027326.1"/>
    </source>
</evidence>
<keyword evidence="9" id="KW-1185">Reference proteome</keyword>
<dbReference type="GO" id="GO:0072659">
    <property type="term" value="P:protein localization to plasma membrane"/>
    <property type="evidence" value="ECO:0007669"/>
    <property type="project" value="TreeGrafter"/>
</dbReference>
<evidence type="ECO:0000256" key="4">
    <source>
        <dbReference type="ARBA" id="ARBA00022989"/>
    </source>
</evidence>
<evidence type="ECO:0000256" key="2">
    <source>
        <dbReference type="ARBA" id="ARBA00006565"/>
    </source>
</evidence>
<dbReference type="GeneID" id="111849590"/>
<dbReference type="GO" id="GO:0012505">
    <property type="term" value="C:endomembrane system"/>
    <property type="evidence" value="ECO:0007669"/>
    <property type="project" value="UniProtKB-SubCell"/>
</dbReference>
<evidence type="ECO:0000259" key="7">
    <source>
        <dbReference type="Pfam" id="PF10277"/>
    </source>
</evidence>
<feature type="domain" description="CWH43-like N-terminal" evidence="7">
    <location>
        <begin position="3"/>
        <end position="226"/>
    </location>
</feature>
<dbReference type="OrthoDB" id="191706at2759"/>
<dbReference type="Proteomes" id="UP000261540">
    <property type="component" value="Unplaced"/>
</dbReference>
<feature type="transmembrane region" description="Helical" evidence="6">
    <location>
        <begin position="73"/>
        <end position="93"/>
    </location>
</feature>
<accession>A0A3B3SBD9</accession>
<protein>
    <submittedName>
        <fullName evidence="8">Si:dkey-228d14.5</fullName>
    </submittedName>
</protein>
<feature type="transmembrane region" description="Helical" evidence="6">
    <location>
        <begin position="5"/>
        <end position="26"/>
    </location>
</feature>
<evidence type="ECO:0000256" key="3">
    <source>
        <dbReference type="ARBA" id="ARBA00022692"/>
    </source>
</evidence>
<reference evidence="8" key="1">
    <citation type="submission" date="2025-05" db="UniProtKB">
        <authorList>
            <consortium name="Ensembl"/>
        </authorList>
    </citation>
    <scope>IDENTIFICATION</scope>
</reference>
<feature type="transmembrane region" description="Helical" evidence="6">
    <location>
        <begin position="105"/>
        <end position="125"/>
    </location>
</feature>
<dbReference type="GeneTree" id="ENSGT01030000234578"/>
<evidence type="ECO:0000256" key="6">
    <source>
        <dbReference type="SAM" id="Phobius"/>
    </source>
</evidence>
<dbReference type="GO" id="GO:0005886">
    <property type="term" value="C:plasma membrane"/>
    <property type="evidence" value="ECO:0007669"/>
    <property type="project" value="TreeGrafter"/>
</dbReference>
<name>A0A3B3SBD9_9TELE</name>
<dbReference type="RefSeq" id="XP_023678382.1">
    <property type="nucleotide sequence ID" value="XM_023822614.2"/>
</dbReference>
<organism evidence="8 9">
    <name type="scientific">Paramormyrops kingsleyae</name>
    <dbReference type="NCBI Taxonomy" id="1676925"/>
    <lineage>
        <taxon>Eukaryota</taxon>
        <taxon>Metazoa</taxon>
        <taxon>Chordata</taxon>
        <taxon>Craniata</taxon>
        <taxon>Vertebrata</taxon>
        <taxon>Euteleostomi</taxon>
        <taxon>Actinopterygii</taxon>
        <taxon>Neopterygii</taxon>
        <taxon>Teleostei</taxon>
        <taxon>Osteoglossocephala</taxon>
        <taxon>Osteoglossomorpha</taxon>
        <taxon>Osteoglossiformes</taxon>
        <taxon>Mormyridae</taxon>
        <taxon>Paramormyrops</taxon>
    </lineage>
</organism>
<feature type="transmembrane region" description="Helical" evidence="6">
    <location>
        <begin position="137"/>
        <end position="163"/>
    </location>
</feature>
<sequence>MVYWIFIPITVSVVSFIGSWAVYGLALSYGHVCSLSNWQYRNSCEPNMSELCCTDSRVPTISTSGKGIPENSLFTATISAGSFLFLVFCVFHHAHILNKCSTQAVLSRLALGFGCVASIGAFVAGNCNPGYLVLLHYLGAAVSFICICFYCLLLTMLTGNCLLTGKEKVLYPVRALSTALQVLVTLFYCIFFAQEPYLLKHLSAVFEWILSMNLELFELSFVFEFYVFSSSMLSSLINTEEEEKSLIMS</sequence>
<evidence type="ECO:0000256" key="1">
    <source>
        <dbReference type="ARBA" id="ARBA00004127"/>
    </source>
</evidence>
<dbReference type="Ensembl" id="ENSPKIT00000008112.1">
    <property type="protein sequence ID" value="ENSPKIP00000027345.1"/>
    <property type="gene ID" value="ENSPKIG00000009437.1"/>
</dbReference>
<feature type="transmembrane region" description="Helical" evidence="6">
    <location>
        <begin position="175"/>
        <end position="193"/>
    </location>
</feature>
<proteinExistence type="inferred from homology"/>
<comment type="similarity">
    <text evidence="2">Belongs to the DRAM/TMEM150 family.</text>
</comment>
<dbReference type="InterPro" id="IPR050911">
    <property type="entry name" value="DRAM/TMEM150_Autophagy_Mod"/>
</dbReference>
<dbReference type="InterPro" id="IPR019402">
    <property type="entry name" value="CWH43_N"/>
</dbReference>
<evidence type="ECO:0000256" key="5">
    <source>
        <dbReference type="ARBA" id="ARBA00023136"/>
    </source>
</evidence>